<evidence type="ECO:0000313" key="2">
    <source>
        <dbReference type="Proteomes" id="UP000230551"/>
    </source>
</evidence>
<comment type="caution">
    <text evidence="1">The sequence shown here is derived from an EMBL/GenBank/DDBJ whole genome shotgun (WGS) entry which is preliminary data.</text>
</comment>
<keyword evidence="2" id="KW-1185">Reference proteome</keyword>
<dbReference type="EMBL" id="PDCN02000017">
    <property type="protein sequence ID" value="PIB74429.1"/>
    <property type="molecule type" value="Genomic_DNA"/>
</dbReference>
<reference evidence="1 2" key="1">
    <citation type="journal article" date="2017" name="Infect. Genet. Evol.">
        <title>The new phylogeny of the genus Mycobacterium: The old and the news.</title>
        <authorList>
            <person name="Tortoli E."/>
            <person name="Fedrizzi T."/>
            <person name="Meehan C.J."/>
            <person name="Trovato A."/>
            <person name="Grottola A."/>
            <person name="Giacobazzi E."/>
            <person name="Serpini G.F."/>
            <person name="Tagliazucchi S."/>
            <person name="Fabio A."/>
            <person name="Bettua C."/>
            <person name="Bertorelli R."/>
            <person name="Frascaro F."/>
            <person name="De Sanctis V."/>
            <person name="Pecorari M."/>
            <person name="Jousson O."/>
            <person name="Segata N."/>
            <person name="Cirillo D.M."/>
        </authorList>
    </citation>
    <scope>NUCLEOTIDE SEQUENCE [LARGE SCALE GENOMIC DNA]</scope>
    <source>
        <strain evidence="1 2">CIP1034565</strain>
    </source>
</reference>
<organism evidence="1 2">
    <name type="scientific">Mycolicibacterium brumae</name>
    <dbReference type="NCBI Taxonomy" id="85968"/>
    <lineage>
        <taxon>Bacteria</taxon>
        <taxon>Bacillati</taxon>
        <taxon>Actinomycetota</taxon>
        <taxon>Actinomycetes</taxon>
        <taxon>Mycobacteriales</taxon>
        <taxon>Mycobacteriaceae</taxon>
        <taxon>Mycolicibacterium</taxon>
    </lineage>
</organism>
<dbReference type="Proteomes" id="UP000230551">
    <property type="component" value="Unassembled WGS sequence"/>
</dbReference>
<evidence type="ECO:0000313" key="1">
    <source>
        <dbReference type="EMBL" id="PIB74429.1"/>
    </source>
</evidence>
<name>A0A2G5P7T1_9MYCO</name>
<accession>A0A2G5P7T1</accession>
<gene>
    <name evidence="1" type="ORF">CQY22_013250</name>
</gene>
<proteinExistence type="predicted"/>
<sequence length="181" mass="18976">MLFLLTAPRSMIGTPRGHGDLTAVRRAANIEPKGSTMTEYSITAMSSIAPGIRTENGRPVVAALAVVVHDNPGIRAPLPDRAQGYAGALNREGKVVPVFGREPGDRIDWETLPPVNGRGPLSATVESTAPDTTVRIRSLATSHADGSESGVTMSWSLSLDEADGLAQQLARSVAAARAAQR</sequence>
<dbReference type="AlphaFoldDB" id="A0A2G5P7T1"/>
<protein>
    <submittedName>
        <fullName evidence="1">Uncharacterized protein</fullName>
    </submittedName>
</protein>